<keyword evidence="2" id="KW-0732">Signal</keyword>
<dbReference type="InterPro" id="IPR015197">
    <property type="entry name" value="PngaseF_C"/>
</dbReference>
<gene>
    <name evidence="4" type="ORF">FUAX_34100</name>
</gene>
<evidence type="ECO:0000256" key="1">
    <source>
        <dbReference type="ARBA" id="ARBA00023157"/>
    </source>
</evidence>
<evidence type="ECO:0000313" key="4">
    <source>
        <dbReference type="EMBL" id="BDD10978.1"/>
    </source>
</evidence>
<dbReference type="KEGG" id="fax:FUAX_34100"/>
<dbReference type="AlphaFoldDB" id="A0AAU9CLA0"/>
<name>A0AAU9CLA0_9BACT</name>
<proteinExistence type="predicted"/>
<reference evidence="4 5" key="1">
    <citation type="submission" date="2021-12" db="EMBL/GenBank/DDBJ databases">
        <title>Genome sequencing of bacteria with rrn-lacking chromosome and rrn-plasmid.</title>
        <authorList>
            <person name="Anda M."/>
            <person name="Iwasaki W."/>
        </authorList>
    </citation>
    <scope>NUCLEOTIDE SEQUENCE [LARGE SCALE GENOMIC DNA]</scope>
    <source>
        <strain evidence="4 5">DSM 100852</strain>
    </source>
</reference>
<sequence length="553" mass="62941">MTFSRTLLMCLSLAFTCLAPSVFAQSDTLTVQTFTFKDIDKRKGEFEFPKFEGQWAKILMIRHLKCDSATTRDKFPCGEWDYSTNTVATVKKADGTKEKFEIEAFVTPYGKRLWFGGENGWKYVYDVTDYAPILSGKVELKSGNRQELLDMKFLFIKGTPVRDVISVENLYPMGSYKYEDLSDDKKLQTRKLVFNPEAKTYRMRARISGHGHYGPRNCCEWDNKKHTYYANKQVLFHWNVWKDCGHNAVFPQGGTWQFDRAGWCPGTPVDTYDFEVPQRVQPGDTINFDYGIEPYSDNGEKGGSYRQSHQLFSYGAPNFKVDATLADIITPSSQDAHSRFNPICSNPRILIQNTGSNPLRTVKITYGFKKGKKSVYTWNGNLGFLDKAEVMLPAPSWKGFKKSPEFVVTLSEPNGGTDESPAGNTLVTTAKKPLAMGREFFLHIEANGLGRAKETGYKIINSNGAVVYERPALKDGETYDDFIALPDGCYELLVTDKAEDGMIRHWWNYRRDKSKVGKNGRIALMDEKGELVKELRFDFADYLSVRFQVGKMK</sequence>
<keyword evidence="1" id="KW-1015">Disulfide bond</keyword>
<dbReference type="RefSeq" id="WP_338392502.1">
    <property type="nucleotide sequence ID" value="NZ_AP025314.1"/>
</dbReference>
<organism evidence="4 5">
    <name type="scientific">Fulvitalea axinellae</name>
    <dbReference type="NCBI Taxonomy" id="1182444"/>
    <lineage>
        <taxon>Bacteria</taxon>
        <taxon>Pseudomonadati</taxon>
        <taxon>Bacteroidota</taxon>
        <taxon>Cytophagia</taxon>
        <taxon>Cytophagales</taxon>
        <taxon>Persicobacteraceae</taxon>
        <taxon>Fulvitalea</taxon>
    </lineage>
</organism>
<dbReference type="Pfam" id="PF09113">
    <property type="entry name" value="N-glycanase_C"/>
    <property type="match status" value="1"/>
</dbReference>
<dbReference type="Proteomes" id="UP001348817">
    <property type="component" value="Chromosome"/>
</dbReference>
<accession>A0AAU9CLA0</accession>
<evidence type="ECO:0000259" key="3">
    <source>
        <dbReference type="Pfam" id="PF09113"/>
    </source>
</evidence>
<feature type="signal peptide" evidence="2">
    <location>
        <begin position="1"/>
        <end position="24"/>
    </location>
</feature>
<dbReference type="InterPro" id="IPR014784">
    <property type="entry name" value="Cu2_ascorb_mOase-like_C"/>
</dbReference>
<feature type="chain" id="PRO_5043863177" description="Peptide-N-glycosidase F C-terminal domain-containing protein" evidence="2">
    <location>
        <begin position="25"/>
        <end position="553"/>
    </location>
</feature>
<keyword evidence="5" id="KW-1185">Reference proteome</keyword>
<dbReference type="EMBL" id="AP025314">
    <property type="protein sequence ID" value="BDD10978.1"/>
    <property type="molecule type" value="Genomic_DNA"/>
</dbReference>
<evidence type="ECO:0000256" key="2">
    <source>
        <dbReference type="SAM" id="SignalP"/>
    </source>
</evidence>
<evidence type="ECO:0000313" key="5">
    <source>
        <dbReference type="Proteomes" id="UP001348817"/>
    </source>
</evidence>
<dbReference type="SUPFAM" id="SSF49742">
    <property type="entry name" value="PHM/PNGase F"/>
    <property type="match status" value="1"/>
</dbReference>
<dbReference type="Gene3D" id="2.60.120.230">
    <property type="match status" value="2"/>
</dbReference>
<protein>
    <recommendedName>
        <fullName evidence="3">Peptide-N-glycosidase F C-terminal domain-containing protein</fullName>
    </recommendedName>
</protein>
<feature type="domain" description="Peptide-N-glycosidase F C-terminal" evidence="3">
    <location>
        <begin position="177"/>
        <end position="304"/>
    </location>
</feature>
<dbReference type="InterPro" id="IPR008977">
    <property type="entry name" value="PHM/PNGase_F_dom_sf"/>
</dbReference>
<dbReference type="GO" id="GO:0016715">
    <property type="term" value="F:oxidoreductase activity, acting on paired donors, with incorporation or reduction of molecular oxygen, reduced ascorbate as one donor, and incorporation of one atom of oxygen"/>
    <property type="evidence" value="ECO:0007669"/>
    <property type="project" value="InterPro"/>
</dbReference>